<dbReference type="EMBL" id="JADOGI010000049">
    <property type="protein sequence ID" value="MBF8187665.1"/>
    <property type="molecule type" value="Genomic_DNA"/>
</dbReference>
<dbReference type="InterPro" id="IPR011051">
    <property type="entry name" value="RmlC_Cupin_sf"/>
</dbReference>
<comment type="caution">
    <text evidence="2">The sequence shown here is derived from an EMBL/GenBank/DDBJ whole genome shotgun (WGS) entry which is preliminary data.</text>
</comment>
<dbReference type="RefSeq" id="WP_195896622.1">
    <property type="nucleotide sequence ID" value="NZ_JADOGI010000049.1"/>
</dbReference>
<dbReference type="CDD" id="cd02226">
    <property type="entry name" value="cupin_YdbB-like"/>
    <property type="match status" value="1"/>
</dbReference>
<evidence type="ECO:0000313" key="2">
    <source>
        <dbReference type="EMBL" id="MBF8187665.1"/>
    </source>
</evidence>
<protein>
    <submittedName>
        <fullName evidence="2">Cupin domain-containing protein</fullName>
    </submittedName>
</protein>
<sequence length="118" mass="13087">MTTTHETGPVSIEKVIQTLPGPFQQRDLVTANDTVVRIARFEGEFPWHEHDEDELFLCWDGSFRIELDGREPVTLSAGELFVVPRGTRHRPVAARAAHALMIERPETGQYGSSSAAGS</sequence>
<dbReference type="InterPro" id="IPR052044">
    <property type="entry name" value="PKS_Associated_Protein"/>
</dbReference>
<gene>
    <name evidence="2" type="ORF">ITP53_18365</name>
</gene>
<accession>A0A931A9V5</accession>
<reference evidence="2" key="1">
    <citation type="submission" date="2020-11" db="EMBL/GenBank/DDBJ databases">
        <title>Whole-genome analyses of Nonomuraea sp. K274.</title>
        <authorList>
            <person name="Veyisoglu A."/>
        </authorList>
    </citation>
    <scope>NUCLEOTIDE SEQUENCE</scope>
    <source>
        <strain evidence="2">K274</strain>
    </source>
</reference>
<dbReference type="Pfam" id="PF07883">
    <property type="entry name" value="Cupin_2"/>
    <property type="match status" value="1"/>
</dbReference>
<dbReference type="Proteomes" id="UP000605361">
    <property type="component" value="Unassembled WGS sequence"/>
</dbReference>
<dbReference type="PANTHER" id="PTHR36114">
    <property type="entry name" value="16.7 KDA PROTEIN IN WHIE LOCUS"/>
    <property type="match status" value="1"/>
</dbReference>
<keyword evidence="3" id="KW-1185">Reference proteome</keyword>
<name>A0A931A9V5_9ACTN</name>
<evidence type="ECO:0000313" key="3">
    <source>
        <dbReference type="Proteomes" id="UP000605361"/>
    </source>
</evidence>
<evidence type="ECO:0000259" key="1">
    <source>
        <dbReference type="Pfam" id="PF07883"/>
    </source>
</evidence>
<dbReference type="InterPro" id="IPR013096">
    <property type="entry name" value="Cupin_2"/>
</dbReference>
<dbReference type="InterPro" id="IPR014710">
    <property type="entry name" value="RmlC-like_jellyroll"/>
</dbReference>
<organism evidence="2 3">
    <name type="scientific">Nonomuraea cypriaca</name>
    <dbReference type="NCBI Taxonomy" id="1187855"/>
    <lineage>
        <taxon>Bacteria</taxon>
        <taxon>Bacillati</taxon>
        <taxon>Actinomycetota</taxon>
        <taxon>Actinomycetes</taxon>
        <taxon>Streptosporangiales</taxon>
        <taxon>Streptosporangiaceae</taxon>
        <taxon>Nonomuraea</taxon>
    </lineage>
</organism>
<feature type="domain" description="Cupin type-2" evidence="1">
    <location>
        <begin position="42"/>
        <end position="101"/>
    </location>
</feature>
<dbReference type="Gene3D" id="2.60.120.10">
    <property type="entry name" value="Jelly Rolls"/>
    <property type="match status" value="1"/>
</dbReference>
<dbReference type="SUPFAM" id="SSF51182">
    <property type="entry name" value="RmlC-like cupins"/>
    <property type="match status" value="1"/>
</dbReference>
<dbReference type="PANTHER" id="PTHR36114:SF1">
    <property type="entry name" value="16.7 KDA PROTEIN IN WHIE LOCUS"/>
    <property type="match status" value="1"/>
</dbReference>
<dbReference type="AlphaFoldDB" id="A0A931A9V5"/>
<proteinExistence type="predicted"/>